<keyword evidence="5 10" id="KW-0378">Hydrolase</keyword>
<dbReference type="InterPro" id="IPR017853">
    <property type="entry name" value="GH"/>
</dbReference>
<feature type="domain" description="GH10" evidence="9">
    <location>
        <begin position="576"/>
        <end position="861"/>
    </location>
</feature>
<evidence type="ECO:0000259" key="9">
    <source>
        <dbReference type="PROSITE" id="PS51760"/>
    </source>
</evidence>
<comment type="similarity">
    <text evidence="2">Belongs to the sulfatase family.</text>
</comment>
<dbReference type="InterPro" id="IPR035874">
    <property type="entry name" value="IDS"/>
</dbReference>
<evidence type="ECO:0000256" key="3">
    <source>
        <dbReference type="ARBA" id="ARBA00022723"/>
    </source>
</evidence>
<dbReference type="InterPro" id="IPR001000">
    <property type="entry name" value="GH10_dom"/>
</dbReference>
<dbReference type="SMART" id="SM00633">
    <property type="entry name" value="Glyco_10"/>
    <property type="match status" value="1"/>
</dbReference>
<dbReference type="Proteomes" id="UP000576082">
    <property type="component" value="Unassembled WGS sequence"/>
</dbReference>
<name>A0A7X9RZA5_9BACT</name>
<dbReference type="AlphaFoldDB" id="A0A7X9RZA5"/>
<comment type="caution">
    <text evidence="10">The sequence shown here is derived from an EMBL/GenBank/DDBJ whole genome shotgun (WGS) entry which is preliminary data.</text>
</comment>
<evidence type="ECO:0000256" key="6">
    <source>
        <dbReference type="ARBA" id="ARBA00022837"/>
    </source>
</evidence>
<dbReference type="GO" id="GO:0004553">
    <property type="term" value="F:hydrolase activity, hydrolyzing O-glycosyl compounds"/>
    <property type="evidence" value="ECO:0007669"/>
    <property type="project" value="InterPro"/>
</dbReference>
<evidence type="ECO:0000313" key="11">
    <source>
        <dbReference type="Proteomes" id="UP000576082"/>
    </source>
</evidence>
<sequence length="920" mass="106058">MKKYFLSLFLLTVLSTGYSQNKKNVLFIAIDDLKPTIGAFGDDYAKTPNMDRLADKGTVFLNNHCQQAVCGPSRASLMTGLRPDIVKVWDLKTKIRKQRPDVVTLPQYFKNNGYLTYGVGKIYDPRSVDKQQDQQSWTEYTLPNQLRYPEGKQAPALSYYQNPENVKRVRALRKEAEAKGIEKKKINKWVQERFKPAFEKADVSDDAYIDGAITKQGEAYIKALAKQDQPFFLAVGYKRPHLPFAAPTKYWDLYNENEVPLAKFQQKVEGGYEKAYHNSSELQGYKTEGLDISEADGVVKISEKGQRQLIHGYYAATSYVDALVGRLITQLEENKLDKNTIIILWGDHGWHLGDHLLWNKHSNFEQATRSPMIIVDPSQKTVKQVSSVTEFVDIYPTLADMAGLPVPTEGLSGKSLKPLLDGSEKTIKKYAMTQIARGKINGYSLKSGNIRYTAWYDGNPRLKKTLEGCTLKAEELYDYKADPLETRNLAKDKAYKQKLDEMRDLFMEFFKNDRAYHSHSFGAVNGKKADWRIEAEARIEEHRKGDVKLTVLDKKGKPFNGKVKIEQVRHQFRFGGVINTQLFTSEKKEKYQEAFLSLFENAGYENAFKIKHKRLYDKRHQEIAPFLKENNIPLRGHALVWEKTKNMPKNIQQYVNETDTATLIQQLENYVKYGLTEYDVMEWDVLNEPRECHAVQDLTKQNTWAYWFEYADKVRKNKQVKFYLNENKVISAPYKVADKNIQFHYKVIEDILAVNAPLEALGFQSRMKQHIKPEDLYARLEKFASFGLPMLGTEFEIVDSPYQKFTEADRAQITEEAMTVYFSHPQVEGFYVWTPFGEDRKAFFDLDANPRAEAKVWAKKINEWSTSLEANADKKGKVAFRGFKGTYKVTITQNGKTYSKLFEAEDSQNDIKVKLKDLTN</sequence>
<evidence type="ECO:0000256" key="1">
    <source>
        <dbReference type="ARBA" id="ARBA00001913"/>
    </source>
</evidence>
<dbReference type="PANTHER" id="PTHR45953">
    <property type="entry name" value="IDURONATE 2-SULFATASE"/>
    <property type="match status" value="1"/>
</dbReference>
<dbReference type="PROSITE" id="PS00523">
    <property type="entry name" value="SULFATASE_1"/>
    <property type="match status" value="1"/>
</dbReference>
<dbReference type="SUPFAM" id="SSF51445">
    <property type="entry name" value="(Trans)glycosidases"/>
    <property type="match status" value="1"/>
</dbReference>
<evidence type="ECO:0000256" key="5">
    <source>
        <dbReference type="ARBA" id="ARBA00022801"/>
    </source>
</evidence>
<protein>
    <submittedName>
        <fullName evidence="10">Sulfatase-like hydrolase/transferase</fullName>
    </submittedName>
</protein>
<keyword evidence="6" id="KW-0106">Calcium</keyword>
<proteinExistence type="inferred from homology"/>
<keyword evidence="11" id="KW-1185">Reference proteome</keyword>
<keyword evidence="4" id="KW-0732">Signal</keyword>
<dbReference type="SUPFAM" id="SSF53649">
    <property type="entry name" value="Alkaline phosphatase-like"/>
    <property type="match status" value="1"/>
</dbReference>
<dbReference type="CDD" id="cd16030">
    <property type="entry name" value="iduronate-2-sulfatase"/>
    <property type="match status" value="1"/>
</dbReference>
<dbReference type="PANTHER" id="PTHR45953:SF1">
    <property type="entry name" value="IDURONATE 2-SULFATASE"/>
    <property type="match status" value="1"/>
</dbReference>
<evidence type="ECO:0000256" key="2">
    <source>
        <dbReference type="ARBA" id="ARBA00008779"/>
    </source>
</evidence>
<keyword evidence="8" id="KW-0624">Polysaccharide degradation</keyword>
<evidence type="ECO:0000256" key="7">
    <source>
        <dbReference type="ARBA" id="ARBA00023277"/>
    </source>
</evidence>
<comment type="cofactor">
    <cofactor evidence="1">
        <name>Ca(2+)</name>
        <dbReference type="ChEBI" id="CHEBI:29108"/>
    </cofactor>
</comment>
<dbReference type="PROSITE" id="PS51760">
    <property type="entry name" value="GH10_2"/>
    <property type="match status" value="1"/>
</dbReference>
<keyword evidence="10" id="KW-0808">Transferase</keyword>
<accession>A0A7X9RZA5</accession>
<keyword evidence="3" id="KW-0479">Metal-binding</keyword>
<dbReference type="InterPro" id="IPR024607">
    <property type="entry name" value="Sulfatase_CS"/>
</dbReference>
<dbReference type="GO" id="GO:0046872">
    <property type="term" value="F:metal ion binding"/>
    <property type="evidence" value="ECO:0007669"/>
    <property type="project" value="UniProtKB-KW"/>
</dbReference>
<keyword evidence="7" id="KW-0119">Carbohydrate metabolism</keyword>
<dbReference type="Gene3D" id="3.20.20.80">
    <property type="entry name" value="Glycosidases"/>
    <property type="match status" value="1"/>
</dbReference>
<dbReference type="Gene3D" id="3.40.720.10">
    <property type="entry name" value="Alkaline Phosphatase, subunit A"/>
    <property type="match status" value="1"/>
</dbReference>
<evidence type="ECO:0000313" key="10">
    <source>
        <dbReference type="EMBL" id="NME71453.1"/>
    </source>
</evidence>
<dbReference type="GO" id="GO:0016740">
    <property type="term" value="F:transferase activity"/>
    <property type="evidence" value="ECO:0007669"/>
    <property type="project" value="UniProtKB-KW"/>
</dbReference>
<gene>
    <name evidence="10" type="ORF">HHU12_26035</name>
</gene>
<dbReference type="RefSeq" id="WP_169659669.1">
    <property type="nucleotide sequence ID" value="NZ_JABANE010000099.1"/>
</dbReference>
<organism evidence="10 11">
    <name type="scientific">Flammeovirga aprica JL-4</name>
    <dbReference type="NCBI Taxonomy" id="694437"/>
    <lineage>
        <taxon>Bacteria</taxon>
        <taxon>Pseudomonadati</taxon>
        <taxon>Bacteroidota</taxon>
        <taxon>Cytophagia</taxon>
        <taxon>Cytophagales</taxon>
        <taxon>Flammeovirgaceae</taxon>
        <taxon>Flammeovirga</taxon>
    </lineage>
</organism>
<dbReference type="InterPro" id="IPR017850">
    <property type="entry name" value="Alkaline_phosphatase_core_sf"/>
</dbReference>
<evidence type="ECO:0000256" key="4">
    <source>
        <dbReference type="ARBA" id="ARBA00022729"/>
    </source>
</evidence>
<evidence type="ECO:0000256" key="8">
    <source>
        <dbReference type="ARBA" id="ARBA00023326"/>
    </source>
</evidence>
<reference evidence="10 11" key="1">
    <citation type="submission" date="2020-04" db="EMBL/GenBank/DDBJ databases">
        <title>Flammeovirga sp. SR4, a novel species isolated from seawater.</title>
        <authorList>
            <person name="Wang X."/>
        </authorList>
    </citation>
    <scope>NUCLEOTIDE SEQUENCE [LARGE SCALE GENOMIC DNA]</scope>
    <source>
        <strain evidence="10 11">ATCC 23126</strain>
    </source>
</reference>
<dbReference type="EMBL" id="JABANE010000099">
    <property type="protein sequence ID" value="NME71453.1"/>
    <property type="molecule type" value="Genomic_DNA"/>
</dbReference>
<dbReference type="GO" id="GO:0004423">
    <property type="term" value="F:iduronate-2-sulfatase activity"/>
    <property type="evidence" value="ECO:0007669"/>
    <property type="project" value="InterPro"/>
</dbReference>
<dbReference type="Pfam" id="PF00884">
    <property type="entry name" value="Sulfatase"/>
    <property type="match status" value="1"/>
</dbReference>
<dbReference type="GO" id="GO:0005737">
    <property type="term" value="C:cytoplasm"/>
    <property type="evidence" value="ECO:0007669"/>
    <property type="project" value="TreeGrafter"/>
</dbReference>
<dbReference type="InterPro" id="IPR000917">
    <property type="entry name" value="Sulfatase_N"/>
</dbReference>
<dbReference type="Pfam" id="PF00331">
    <property type="entry name" value="Glyco_hydro_10"/>
    <property type="match status" value="1"/>
</dbReference>
<dbReference type="GO" id="GO:0000272">
    <property type="term" value="P:polysaccharide catabolic process"/>
    <property type="evidence" value="ECO:0007669"/>
    <property type="project" value="UniProtKB-KW"/>
</dbReference>